<name>A0A1F4T5R1_UNCSA</name>
<comment type="caution">
    <text evidence="1">The sequence shown here is derived from an EMBL/GenBank/DDBJ whole genome shotgun (WGS) entry which is preliminary data.</text>
</comment>
<dbReference type="InterPro" id="IPR030987">
    <property type="entry name" value="AbiV"/>
</dbReference>
<reference evidence="1 2" key="1">
    <citation type="journal article" date="2016" name="Nat. Commun.">
        <title>Thousands of microbial genomes shed light on interconnected biogeochemical processes in an aquifer system.</title>
        <authorList>
            <person name="Anantharaman K."/>
            <person name="Brown C.T."/>
            <person name="Hug L.A."/>
            <person name="Sharon I."/>
            <person name="Castelle C.J."/>
            <person name="Probst A.J."/>
            <person name="Thomas B.C."/>
            <person name="Singh A."/>
            <person name="Wilkins M.J."/>
            <person name="Karaoz U."/>
            <person name="Brodie E.L."/>
            <person name="Williams K.H."/>
            <person name="Hubbard S.S."/>
            <person name="Banfield J.F."/>
        </authorList>
    </citation>
    <scope>NUCLEOTIDE SEQUENCE [LARGE SCALE GENOMIC DNA]</scope>
</reference>
<dbReference type="EMBL" id="MEUG01000001">
    <property type="protein sequence ID" value="OGC28038.1"/>
    <property type="molecule type" value="Genomic_DNA"/>
</dbReference>
<sequence length="245" mass="28537">MIKSKENSKENKYIQSARLCLKNAERLMYEAQWMETLAPPASRYYLSVIAQEECAKGFLLYLVSDKIIPWNSFVLRASRDHKCKQLLCLVIDFLAPDIDEFIRRTNMVVLEKKPPEFPSRIQDALAILRHEKIGRWESNAWVWAEDPKYDEAALEVCEGKRDFEKQQSLYVEISKDGHATATPWQITEEQVNKECECADRFISFLGFLKTGEPPNALDYEIVENTIRMLFDSVEYPILEKRSQNG</sequence>
<accession>A0A1F4T5R1</accession>
<dbReference type="AlphaFoldDB" id="A0A1F4T5R1"/>
<gene>
    <name evidence="1" type="ORF">A3K49_03450</name>
</gene>
<dbReference type="Proteomes" id="UP000178602">
    <property type="component" value="Unassembled WGS sequence"/>
</dbReference>
<organism evidence="1 2">
    <name type="scientific">candidate division WOR-1 bacterium RIFOXYC12_FULL_54_18</name>
    <dbReference type="NCBI Taxonomy" id="1802584"/>
    <lineage>
        <taxon>Bacteria</taxon>
        <taxon>Bacillati</taxon>
        <taxon>Saganbacteria</taxon>
    </lineage>
</organism>
<evidence type="ECO:0008006" key="3">
    <source>
        <dbReference type="Google" id="ProtNLM"/>
    </source>
</evidence>
<proteinExistence type="predicted"/>
<dbReference type="Pfam" id="PF18728">
    <property type="entry name" value="HEPN_AbiV"/>
    <property type="match status" value="1"/>
</dbReference>
<evidence type="ECO:0000313" key="2">
    <source>
        <dbReference type="Proteomes" id="UP000178602"/>
    </source>
</evidence>
<protein>
    <recommendedName>
        <fullName evidence="3">HEPN domain-containing protein</fullName>
    </recommendedName>
</protein>
<evidence type="ECO:0000313" key="1">
    <source>
        <dbReference type="EMBL" id="OGC28038.1"/>
    </source>
</evidence>